<evidence type="ECO:0000313" key="1">
    <source>
        <dbReference type="EMBL" id="KAF2214749.1"/>
    </source>
</evidence>
<protein>
    <submittedName>
        <fullName evidence="1">Uncharacterized protein</fullName>
    </submittedName>
</protein>
<organism evidence="1 2">
    <name type="scientific">Cercospora zeae-maydis SCOH1-5</name>
    <dbReference type="NCBI Taxonomy" id="717836"/>
    <lineage>
        <taxon>Eukaryota</taxon>
        <taxon>Fungi</taxon>
        <taxon>Dikarya</taxon>
        <taxon>Ascomycota</taxon>
        <taxon>Pezizomycotina</taxon>
        <taxon>Dothideomycetes</taxon>
        <taxon>Dothideomycetidae</taxon>
        <taxon>Mycosphaerellales</taxon>
        <taxon>Mycosphaerellaceae</taxon>
        <taxon>Cercospora</taxon>
    </lineage>
</organism>
<dbReference type="AlphaFoldDB" id="A0A6A6FMV4"/>
<sequence length="86" mass="9753">MGQCRSSNTASFHQYICSIRRFPQDHRLTELHHTALGALQCKSGPTVSTERDRPLRLLQLSTRPDTPRINDLFEIPGALHITSLSR</sequence>
<evidence type="ECO:0000313" key="2">
    <source>
        <dbReference type="Proteomes" id="UP000799539"/>
    </source>
</evidence>
<gene>
    <name evidence="1" type="ORF">CERZMDRAFT_90200</name>
</gene>
<dbReference type="EMBL" id="ML992667">
    <property type="protein sequence ID" value="KAF2214749.1"/>
    <property type="molecule type" value="Genomic_DNA"/>
</dbReference>
<accession>A0A6A6FMV4</accession>
<dbReference type="Proteomes" id="UP000799539">
    <property type="component" value="Unassembled WGS sequence"/>
</dbReference>
<name>A0A6A6FMV4_9PEZI</name>
<keyword evidence="2" id="KW-1185">Reference proteome</keyword>
<proteinExistence type="predicted"/>
<reference evidence="1" key="1">
    <citation type="journal article" date="2020" name="Stud. Mycol.">
        <title>101 Dothideomycetes genomes: a test case for predicting lifestyles and emergence of pathogens.</title>
        <authorList>
            <person name="Haridas S."/>
            <person name="Albert R."/>
            <person name="Binder M."/>
            <person name="Bloem J."/>
            <person name="Labutti K."/>
            <person name="Salamov A."/>
            <person name="Andreopoulos B."/>
            <person name="Baker S."/>
            <person name="Barry K."/>
            <person name="Bills G."/>
            <person name="Bluhm B."/>
            <person name="Cannon C."/>
            <person name="Castanera R."/>
            <person name="Culley D."/>
            <person name="Daum C."/>
            <person name="Ezra D."/>
            <person name="Gonzalez J."/>
            <person name="Henrissat B."/>
            <person name="Kuo A."/>
            <person name="Liang C."/>
            <person name="Lipzen A."/>
            <person name="Lutzoni F."/>
            <person name="Magnuson J."/>
            <person name="Mondo S."/>
            <person name="Nolan M."/>
            <person name="Ohm R."/>
            <person name="Pangilinan J."/>
            <person name="Park H.-J."/>
            <person name="Ramirez L."/>
            <person name="Alfaro M."/>
            <person name="Sun H."/>
            <person name="Tritt A."/>
            <person name="Yoshinaga Y."/>
            <person name="Zwiers L.-H."/>
            <person name="Turgeon B."/>
            <person name="Goodwin S."/>
            <person name="Spatafora J."/>
            <person name="Crous P."/>
            <person name="Grigoriev I."/>
        </authorList>
    </citation>
    <scope>NUCLEOTIDE SEQUENCE</scope>
    <source>
        <strain evidence="1">SCOH1-5</strain>
    </source>
</reference>